<evidence type="ECO:0000256" key="4">
    <source>
        <dbReference type="ARBA" id="ARBA00022771"/>
    </source>
</evidence>
<dbReference type="Gene3D" id="3.40.50.10810">
    <property type="entry name" value="Tandem AAA-ATPase domain"/>
    <property type="match status" value="2"/>
</dbReference>
<keyword evidence="9" id="KW-0539">Nucleus</keyword>
<keyword evidence="5" id="KW-0378">Hydrolase</keyword>
<dbReference type="GO" id="GO:0003677">
    <property type="term" value="F:DNA binding"/>
    <property type="evidence" value="ECO:0007669"/>
    <property type="project" value="InterPro"/>
</dbReference>
<dbReference type="InterPro" id="IPR014001">
    <property type="entry name" value="Helicase_ATP-bd"/>
</dbReference>
<proteinExistence type="predicted"/>
<feature type="region of interest" description="Disordered" evidence="11">
    <location>
        <begin position="167"/>
        <end position="344"/>
    </location>
</feature>
<keyword evidence="8" id="KW-0067">ATP-binding</keyword>
<dbReference type="Pfam" id="PF00271">
    <property type="entry name" value="Helicase_C"/>
    <property type="match status" value="1"/>
</dbReference>
<feature type="compositionally biased region" description="Acidic residues" evidence="11">
    <location>
        <begin position="881"/>
        <end position="914"/>
    </location>
</feature>
<dbReference type="OrthoDB" id="448448at2759"/>
<feature type="region of interest" description="Disordered" evidence="11">
    <location>
        <begin position="57"/>
        <end position="145"/>
    </location>
</feature>
<dbReference type="SUPFAM" id="SSF57850">
    <property type="entry name" value="RING/U-box"/>
    <property type="match status" value="1"/>
</dbReference>
<feature type="compositionally biased region" description="Polar residues" evidence="11">
    <location>
        <begin position="240"/>
        <end position="250"/>
    </location>
</feature>
<dbReference type="Proteomes" id="UP001153069">
    <property type="component" value="Unassembled WGS sequence"/>
</dbReference>
<dbReference type="InterPro" id="IPR038718">
    <property type="entry name" value="SNF2-like_sf"/>
</dbReference>
<dbReference type="SMART" id="SM01336">
    <property type="entry name" value="zf-PARP"/>
    <property type="match status" value="1"/>
</dbReference>
<evidence type="ECO:0000256" key="5">
    <source>
        <dbReference type="ARBA" id="ARBA00022801"/>
    </source>
</evidence>
<evidence type="ECO:0000256" key="2">
    <source>
        <dbReference type="ARBA" id="ARBA00022723"/>
    </source>
</evidence>
<feature type="compositionally biased region" description="Basic residues" evidence="11">
    <location>
        <begin position="309"/>
        <end position="337"/>
    </location>
</feature>
<keyword evidence="16" id="KW-1185">Reference proteome</keyword>
<evidence type="ECO:0000259" key="12">
    <source>
        <dbReference type="PROSITE" id="PS50064"/>
    </source>
</evidence>
<sequence length="1600" mass="178337">MKFSVGDLVWAQPDGSKEEEPGSVVQLDCAYSDNNDEEEELSDGIMVKFQVSNTKVVLPPNAVRPFDTNADKRRSTRSRSPKLSPAAAGGSRSMVTPSPPTIAMDTAAVTTNKKRAARSSSRSNKKTKTQKTPKYPQGTTFMKSFGEHGNFQATVDSFDAETGLYRLSYDDGDQEDMTERQITVWINKDIPQTKKEEEKKEEDEVEDMEEEKKEEDMEEEEDVGVKSPYFDKTKEEHATPQDSSPAASDQDQTEAEMVAAAVQQSLDENGKDNNNNNKKDKDGSDMEDDDVPVASLKDAKKPTAETKKVAAKKKAPAKKAPAKKAPAKKAPAKKAPAKKNDAKLDGAKIVYPVHKRKKTATKVEVSLAQIDNDGYDSAEDDDYDPAKPGSDVDDEDRPYLADYAPSGRATCRRCDETIAKGELRLSHVPLFRGKPGFRCYRHLHCMVFSEDIVRVEQIGGWRDIRRHSREDFERLVLRIEESKIEAEEEEKELQPDELVQVTFQGETRAPPKGLTANLLPFQTEGVSWMYHQETKIPELHGGILADEMGMGKTLQTITTMLDNCPMLQHSLPGAKHPPTITGEALEARKAESDLWDKSVQEWHHEMEMNNVPKKMWPKKFKAARAGTMVVCPVIALLQWKTELEKFTEPDTFSIAIYHGPNRAKDFPIQKLCKYDVVLTTYQVLEQDFRKMVSPNKVTCPNCGSKFKIDKLRIHLKYFCGDGAQRTEKQMRQQRTAERHSNRGRGASGGGGQSKSQKKKSFSKTSNEKKKSFTKGTDKKKSFAKVESDDDEDMPEPTPTGGRRSRSAPKRTKEVVGAKQKKKFKGGKRGQPIRPSNDNESESEGDEDMPETTPAAGRPSRSAAVNASKRMSASMNDWTAADAEEDDEETSAPDDNNDDEDEDNAMSYDEEDSEGEAVPAKKVPAKKKAPPKTKPRAQPKKKGQPKKKVESDSDGSDDSNDESSSSEEESLALIRARKKQAEALKRAKKGNRGKGKDSKKPPMTKPPLKGSKSAKGKAKGKGKKKFDDEYSTESDSSEEEEEERGDPLEAIDLDALMQEAMEGSLMSLLHSLCWWRIVLDEAHMIKSRSSQTAAAAFALVGINRWALSGTPLQNRVGELYSLIRFIRIDPMAHYFCRSKDCGCKSIHYRIKDGMCQDCGHRGFQHYSHFNKHVLNPIQRDGYSGDGRRAMFKLKNEVLDKCLLRRTKETRAEDMNLPPRIVTIRTINLHPIEKDFYDALYTQTKSAFSDYVAQGTLLNNYAHIFDLLTRMRQAVDHPYLIVYSKRNCERASNSGDSSQPLVANGSTDCDICHELPTGRVVSTCCGAAFCRSCVLEYVSTAVGGTDDETPCPSCRAGFSIDLNQADQDIQENAAATRSKEPSGGTKKAKESSASTTELGPSLKDLRHVNTGSVLRRINLAEFATSTKIEALVQELVQMRKARPGSKALVFSQFVNMLDLIRWRLHTDPCLAEMGLGVRILHGSMDVKARDAALRDFREDGSVRVLLMSLKSGGVALNLTVASEVFLVDNWWNPAAEMQAIDRTHRLGQHRCIRAVRFIAEGTVEERVLQLQEKKRLVFDGTVGRDAGSLKMLTAEDMKCLFA</sequence>
<reference evidence="15" key="1">
    <citation type="submission" date="2020-06" db="EMBL/GenBank/DDBJ databases">
        <authorList>
            <consortium name="Plant Systems Biology data submission"/>
        </authorList>
    </citation>
    <scope>NUCLEOTIDE SEQUENCE</scope>
    <source>
        <strain evidence="15">D6</strain>
    </source>
</reference>
<feature type="compositionally biased region" description="Acidic residues" evidence="11">
    <location>
        <begin position="199"/>
        <end position="209"/>
    </location>
</feature>
<evidence type="ECO:0000313" key="16">
    <source>
        <dbReference type="Proteomes" id="UP001153069"/>
    </source>
</evidence>
<feature type="compositionally biased region" description="Basic and acidic residues" evidence="11">
    <location>
        <begin position="725"/>
        <end position="740"/>
    </location>
</feature>
<dbReference type="PROSITE" id="PS51194">
    <property type="entry name" value="HELICASE_CTER"/>
    <property type="match status" value="1"/>
</dbReference>
<feature type="domain" description="RING-type" evidence="13">
    <location>
        <begin position="1307"/>
        <end position="1353"/>
    </location>
</feature>
<dbReference type="InterPro" id="IPR049730">
    <property type="entry name" value="SNF2/RAD54-like_C"/>
</dbReference>
<dbReference type="GO" id="GO:0006289">
    <property type="term" value="P:nucleotide-excision repair"/>
    <property type="evidence" value="ECO:0007669"/>
    <property type="project" value="TreeGrafter"/>
</dbReference>
<dbReference type="GO" id="GO:0004386">
    <property type="term" value="F:helicase activity"/>
    <property type="evidence" value="ECO:0007669"/>
    <property type="project" value="UniProtKB-KW"/>
</dbReference>
<dbReference type="GO" id="GO:0005634">
    <property type="term" value="C:nucleus"/>
    <property type="evidence" value="ECO:0007669"/>
    <property type="project" value="UniProtKB-SubCell"/>
</dbReference>
<comment type="caution">
    <text evidence="15">The sequence shown here is derived from an EMBL/GenBank/DDBJ whole genome shotgun (WGS) entry which is preliminary data.</text>
</comment>
<dbReference type="GO" id="GO:0008094">
    <property type="term" value="F:ATP-dependent activity, acting on DNA"/>
    <property type="evidence" value="ECO:0007669"/>
    <property type="project" value="TreeGrafter"/>
</dbReference>
<keyword evidence="3" id="KW-0547">Nucleotide-binding</keyword>
<feature type="domain" description="PARP-type" evidence="12">
    <location>
        <begin position="399"/>
        <end position="480"/>
    </location>
</feature>
<evidence type="ECO:0000256" key="11">
    <source>
        <dbReference type="SAM" id="MobiDB-lite"/>
    </source>
</evidence>
<keyword evidence="7" id="KW-0862">Zinc</keyword>
<feature type="compositionally biased region" description="Basic residues" evidence="11">
    <location>
        <begin position="112"/>
        <end position="131"/>
    </location>
</feature>
<dbReference type="PROSITE" id="PS50064">
    <property type="entry name" value="ZF_PARP_2"/>
    <property type="match status" value="1"/>
</dbReference>
<feature type="compositionally biased region" description="Acidic residues" evidence="11">
    <location>
        <begin position="1028"/>
        <end position="1046"/>
    </location>
</feature>
<dbReference type="PANTHER" id="PTHR45626:SF12">
    <property type="entry name" value="DNA REPAIR PROTEIN RAD16"/>
    <property type="match status" value="1"/>
</dbReference>
<dbReference type="EMBL" id="CAICTM010000011">
    <property type="protein sequence ID" value="CAB9496901.1"/>
    <property type="molecule type" value="Genomic_DNA"/>
</dbReference>
<protein>
    <submittedName>
        <fullName evidence="15">Regulator of chromatin subfamily A member 3-like 1</fullName>
    </submittedName>
</protein>
<dbReference type="InterPro" id="IPR001510">
    <property type="entry name" value="Znf_PARP"/>
</dbReference>
<feature type="domain" description="Helicase C-terminal" evidence="14">
    <location>
        <begin position="1428"/>
        <end position="1587"/>
    </location>
</feature>
<dbReference type="Pfam" id="PF21743">
    <property type="entry name" value="PTM_DIR17_Tudor"/>
    <property type="match status" value="1"/>
</dbReference>
<evidence type="ECO:0000256" key="3">
    <source>
        <dbReference type="ARBA" id="ARBA00022741"/>
    </source>
</evidence>
<comment type="subcellular location">
    <subcellularLocation>
        <location evidence="1">Nucleus</location>
    </subcellularLocation>
</comment>
<dbReference type="Gene3D" id="3.30.1740.10">
    <property type="entry name" value="Zinc finger, PARP-type"/>
    <property type="match status" value="1"/>
</dbReference>
<dbReference type="InterPro" id="IPR047365">
    <property type="entry name" value="Tudor_AtPTM-like"/>
</dbReference>
<dbReference type="PANTHER" id="PTHR45626">
    <property type="entry name" value="TRANSCRIPTION TERMINATION FACTOR 2-RELATED"/>
    <property type="match status" value="1"/>
</dbReference>
<dbReference type="PROSITE" id="PS50089">
    <property type="entry name" value="ZF_RING_2"/>
    <property type="match status" value="1"/>
</dbReference>
<evidence type="ECO:0000256" key="1">
    <source>
        <dbReference type="ARBA" id="ARBA00004123"/>
    </source>
</evidence>
<feature type="compositionally biased region" description="Acidic residues" evidence="11">
    <location>
        <begin position="838"/>
        <end position="849"/>
    </location>
</feature>
<keyword evidence="6" id="KW-0347">Helicase</keyword>
<feature type="compositionally biased region" description="Acidic residues" evidence="11">
    <location>
        <begin position="373"/>
        <end position="383"/>
    </location>
</feature>
<gene>
    <name evidence="15" type="ORF">SEMRO_11_G008610.1</name>
</gene>
<evidence type="ECO:0000256" key="7">
    <source>
        <dbReference type="ARBA" id="ARBA00022833"/>
    </source>
</evidence>
<dbReference type="InterPro" id="IPR050628">
    <property type="entry name" value="SNF2_RAD54_helicase_TF"/>
</dbReference>
<dbReference type="SMART" id="SM00487">
    <property type="entry name" value="DEXDc"/>
    <property type="match status" value="1"/>
</dbReference>
<evidence type="ECO:0000256" key="10">
    <source>
        <dbReference type="PROSITE-ProRule" id="PRU00175"/>
    </source>
</evidence>
<keyword evidence="2" id="KW-0479">Metal-binding</keyword>
<accession>A0A9N8H153</accession>
<feature type="compositionally biased region" description="Basic residues" evidence="11">
    <location>
        <begin position="818"/>
        <end position="827"/>
    </location>
</feature>
<dbReference type="InterPro" id="IPR000330">
    <property type="entry name" value="SNF2_N"/>
</dbReference>
<feature type="region of interest" description="Disordered" evidence="11">
    <location>
        <begin position="725"/>
        <end position="1046"/>
    </location>
</feature>
<dbReference type="GO" id="GO:0008270">
    <property type="term" value="F:zinc ion binding"/>
    <property type="evidence" value="ECO:0007669"/>
    <property type="project" value="UniProtKB-KW"/>
</dbReference>
<dbReference type="InterPro" id="IPR027417">
    <property type="entry name" value="P-loop_NTPase"/>
</dbReference>
<dbReference type="InterPro" id="IPR001841">
    <property type="entry name" value="Znf_RING"/>
</dbReference>
<organism evidence="15 16">
    <name type="scientific">Seminavis robusta</name>
    <dbReference type="NCBI Taxonomy" id="568900"/>
    <lineage>
        <taxon>Eukaryota</taxon>
        <taxon>Sar</taxon>
        <taxon>Stramenopiles</taxon>
        <taxon>Ochrophyta</taxon>
        <taxon>Bacillariophyta</taxon>
        <taxon>Bacillariophyceae</taxon>
        <taxon>Bacillariophycidae</taxon>
        <taxon>Naviculales</taxon>
        <taxon>Naviculaceae</taxon>
        <taxon>Seminavis</taxon>
    </lineage>
</organism>
<feature type="compositionally biased region" description="Basic and acidic residues" evidence="11">
    <location>
        <begin position="765"/>
        <end position="786"/>
    </location>
</feature>
<evidence type="ECO:0000256" key="9">
    <source>
        <dbReference type="ARBA" id="ARBA00023242"/>
    </source>
</evidence>
<feature type="region of interest" description="Disordered" evidence="11">
    <location>
        <begin position="1"/>
        <end position="24"/>
    </location>
</feature>
<feature type="compositionally biased region" description="Acidic residues" evidence="11">
    <location>
        <begin position="951"/>
        <end position="969"/>
    </location>
</feature>
<dbReference type="InterPro" id="IPR001650">
    <property type="entry name" value="Helicase_C-like"/>
</dbReference>
<dbReference type="SMART" id="SM00490">
    <property type="entry name" value="HELICc"/>
    <property type="match status" value="1"/>
</dbReference>
<evidence type="ECO:0000259" key="13">
    <source>
        <dbReference type="PROSITE" id="PS50089"/>
    </source>
</evidence>
<dbReference type="GO" id="GO:0005524">
    <property type="term" value="F:ATP binding"/>
    <property type="evidence" value="ECO:0007669"/>
    <property type="project" value="UniProtKB-KW"/>
</dbReference>
<keyword evidence="4 10" id="KW-0863">Zinc-finger</keyword>
<feature type="compositionally biased region" description="Polar residues" evidence="11">
    <location>
        <begin position="862"/>
        <end position="875"/>
    </location>
</feature>
<feature type="compositionally biased region" description="Basic and acidic residues" evidence="11">
    <location>
        <begin position="229"/>
        <end position="239"/>
    </location>
</feature>
<dbReference type="SUPFAM" id="SSF57716">
    <property type="entry name" value="Glucocorticoid receptor-like (DNA-binding domain)"/>
    <property type="match status" value="1"/>
</dbReference>
<feature type="compositionally biased region" description="Basic residues" evidence="11">
    <location>
        <begin position="922"/>
        <end position="945"/>
    </location>
</feature>
<evidence type="ECO:0000256" key="8">
    <source>
        <dbReference type="ARBA" id="ARBA00022840"/>
    </source>
</evidence>
<name>A0A9N8H153_9STRA</name>
<feature type="compositionally biased region" description="Basic and acidic residues" evidence="11">
    <location>
        <begin position="297"/>
        <end position="308"/>
    </location>
</feature>
<dbReference type="Pfam" id="PF00176">
    <property type="entry name" value="SNF2-rel_dom"/>
    <property type="match status" value="3"/>
</dbReference>
<dbReference type="InterPro" id="IPR013083">
    <property type="entry name" value="Znf_RING/FYVE/PHD"/>
</dbReference>
<feature type="region of interest" description="Disordered" evidence="11">
    <location>
        <begin position="1370"/>
        <end position="1399"/>
    </location>
</feature>
<dbReference type="InterPro" id="IPR036957">
    <property type="entry name" value="Znf_PARP_sf"/>
</dbReference>
<feature type="region of interest" description="Disordered" evidence="11">
    <location>
        <begin position="371"/>
        <end position="398"/>
    </location>
</feature>
<dbReference type="CDD" id="cd18793">
    <property type="entry name" value="SF2_C_SNF"/>
    <property type="match status" value="1"/>
</dbReference>
<dbReference type="GO" id="GO:0016787">
    <property type="term" value="F:hydrolase activity"/>
    <property type="evidence" value="ECO:0007669"/>
    <property type="project" value="UniProtKB-KW"/>
</dbReference>
<dbReference type="Gene3D" id="3.30.40.10">
    <property type="entry name" value="Zinc/RING finger domain, C3HC4 (zinc finger)"/>
    <property type="match status" value="1"/>
</dbReference>
<dbReference type="Gene3D" id="3.40.50.300">
    <property type="entry name" value="P-loop containing nucleotide triphosphate hydrolases"/>
    <property type="match status" value="1"/>
</dbReference>
<evidence type="ECO:0000259" key="14">
    <source>
        <dbReference type="PROSITE" id="PS51194"/>
    </source>
</evidence>
<evidence type="ECO:0000313" key="15">
    <source>
        <dbReference type="EMBL" id="CAB9496901.1"/>
    </source>
</evidence>
<dbReference type="SUPFAM" id="SSF52540">
    <property type="entry name" value="P-loop containing nucleoside triphosphate hydrolases"/>
    <property type="match status" value="3"/>
</dbReference>
<feature type="compositionally biased region" description="Basic residues" evidence="11">
    <location>
        <begin position="1011"/>
        <end position="1023"/>
    </location>
</feature>
<evidence type="ECO:0000256" key="6">
    <source>
        <dbReference type="ARBA" id="ARBA00022806"/>
    </source>
</evidence>